<evidence type="ECO:0000259" key="6">
    <source>
        <dbReference type="PROSITE" id="PS50850"/>
    </source>
</evidence>
<keyword evidence="3 5" id="KW-1133">Transmembrane helix</keyword>
<dbReference type="Pfam" id="PF07690">
    <property type="entry name" value="MFS_1"/>
    <property type="match status" value="1"/>
</dbReference>
<dbReference type="InterPro" id="IPR036259">
    <property type="entry name" value="MFS_trans_sf"/>
</dbReference>
<feature type="transmembrane region" description="Helical" evidence="5">
    <location>
        <begin position="153"/>
        <end position="171"/>
    </location>
</feature>
<evidence type="ECO:0000256" key="4">
    <source>
        <dbReference type="ARBA" id="ARBA00023136"/>
    </source>
</evidence>
<proteinExistence type="predicted"/>
<dbReference type="GO" id="GO:0005886">
    <property type="term" value="C:plasma membrane"/>
    <property type="evidence" value="ECO:0007669"/>
    <property type="project" value="UniProtKB-SubCell"/>
</dbReference>
<evidence type="ECO:0000313" key="7">
    <source>
        <dbReference type="EMBL" id="GII92089.1"/>
    </source>
</evidence>
<feature type="transmembrane region" description="Helical" evidence="5">
    <location>
        <begin position="404"/>
        <end position="422"/>
    </location>
</feature>
<feature type="transmembrane region" description="Helical" evidence="5">
    <location>
        <begin position="60"/>
        <end position="82"/>
    </location>
</feature>
<reference evidence="7" key="1">
    <citation type="submission" date="2021-01" db="EMBL/GenBank/DDBJ databases">
        <title>Whole genome shotgun sequence of Sinosporangium siamense NBRC 109515.</title>
        <authorList>
            <person name="Komaki H."/>
            <person name="Tamura T."/>
        </authorList>
    </citation>
    <scope>NUCLEOTIDE SEQUENCE</scope>
    <source>
        <strain evidence="7">NBRC 109515</strain>
    </source>
</reference>
<dbReference type="PANTHER" id="PTHR23534">
    <property type="entry name" value="MFS PERMEASE"/>
    <property type="match status" value="1"/>
</dbReference>
<comment type="subcellular location">
    <subcellularLocation>
        <location evidence="1">Cell membrane</location>
        <topology evidence="1">Multi-pass membrane protein</topology>
    </subcellularLocation>
</comment>
<dbReference type="PANTHER" id="PTHR23534:SF1">
    <property type="entry name" value="MAJOR FACILITATOR SUPERFAMILY PROTEIN"/>
    <property type="match status" value="1"/>
</dbReference>
<feature type="transmembrane region" description="Helical" evidence="5">
    <location>
        <begin position="120"/>
        <end position="141"/>
    </location>
</feature>
<keyword evidence="4 5" id="KW-0472">Membrane</keyword>
<evidence type="ECO:0000256" key="3">
    <source>
        <dbReference type="ARBA" id="ARBA00022989"/>
    </source>
</evidence>
<feature type="transmembrane region" description="Helical" evidence="5">
    <location>
        <begin position="28"/>
        <end position="48"/>
    </location>
</feature>
<feature type="transmembrane region" description="Helical" evidence="5">
    <location>
        <begin position="94"/>
        <end position="114"/>
    </location>
</feature>
<accession>A0A919VBG8</accession>
<dbReference type="SUPFAM" id="SSF103473">
    <property type="entry name" value="MFS general substrate transporter"/>
    <property type="match status" value="1"/>
</dbReference>
<evidence type="ECO:0000256" key="2">
    <source>
        <dbReference type="ARBA" id="ARBA00022692"/>
    </source>
</evidence>
<evidence type="ECO:0000256" key="1">
    <source>
        <dbReference type="ARBA" id="ARBA00004651"/>
    </source>
</evidence>
<evidence type="ECO:0000256" key="5">
    <source>
        <dbReference type="SAM" id="Phobius"/>
    </source>
</evidence>
<dbReference type="Gene3D" id="1.20.1250.20">
    <property type="entry name" value="MFS general substrate transporter like domains"/>
    <property type="match status" value="2"/>
</dbReference>
<gene>
    <name evidence="7" type="ORF">Ssi02_23200</name>
</gene>
<dbReference type="GO" id="GO:0022857">
    <property type="term" value="F:transmembrane transporter activity"/>
    <property type="evidence" value="ECO:0007669"/>
    <property type="project" value="InterPro"/>
</dbReference>
<keyword evidence="8" id="KW-1185">Reference proteome</keyword>
<sequence length="425" mass="42698">MTEIPTKSAISPTDLGPERLRVVQRRTLAVLAAAQVTGGVGVAVGLAYSSLIVAKLSGSAAIGGFAGTASVLGAAMLALPIANLAARGGRRPGLATAFAAALAGCLIGVAAVEISSWPLLLAGLVLMGGGSAGGLAARYAATDLSPPGHAGRHLSLAVWALTVGSVIGPNLVGPSLSLSAWAGLSPPAGPFAVAAITALTALLIVAIGLRPDPLVTARRAAGGDIAPKSRPRATRDAWTALKESVNARRALVTIAVAHTAMASIMTMTPVHMDHHGASVTVIGMIISLHIAGMYVFSPIVGWLSDRYGRAPVLVLGLVFLLSAAVIAPAADPHNVPQITAGLTLLGVGWSCALVAGSALLTESVPLERRPAVQGLSDLLMNVCGAGGTLVAGAIVGWWSYATLGIVTSTLVVLCTAWFLLAGRRT</sequence>
<feature type="transmembrane region" description="Helical" evidence="5">
    <location>
        <begin position="378"/>
        <end position="398"/>
    </location>
</feature>
<dbReference type="AlphaFoldDB" id="A0A919VBG8"/>
<feature type="transmembrane region" description="Helical" evidence="5">
    <location>
        <begin position="250"/>
        <end position="270"/>
    </location>
</feature>
<evidence type="ECO:0000313" key="8">
    <source>
        <dbReference type="Proteomes" id="UP000606172"/>
    </source>
</evidence>
<feature type="transmembrane region" description="Helical" evidence="5">
    <location>
        <begin position="342"/>
        <end position="366"/>
    </location>
</feature>
<name>A0A919VBG8_9ACTN</name>
<protein>
    <submittedName>
        <fullName evidence="7">MFS transporter</fullName>
    </submittedName>
</protein>
<comment type="caution">
    <text evidence="7">The sequence shown here is derived from an EMBL/GenBank/DDBJ whole genome shotgun (WGS) entry which is preliminary data.</text>
</comment>
<dbReference type="RefSeq" id="WP_204024591.1">
    <property type="nucleotide sequence ID" value="NZ_BOOW01000013.1"/>
</dbReference>
<keyword evidence="2 5" id="KW-0812">Transmembrane</keyword>
<dbReference type="InterPro" id="IPR011701">
    <property type="entry name" value="MFS"/>
</dbReference>
<dbReference type="Proteomes" id="UP000606172">
    <property type="component" value="Unassembled WGS sequence"/>
</dbReference>
<feature type="transmembrane region" description="Helical" evidence="5">
    <location>
        <begin position="312"/>
        <end position="330"/>
    </location>
</feature>
<dbReference type="PROSITE" id="PS50850">
    <property type="entry name" value="MFS"/>
    <property type="match status" value="1"/>
</dbReference>
<feature type="domain" description="Major facilitator superfamily (MFS) profile" evidence="6">
    <location>
        <begin position="27"/>
        <end position="425"/>
    </location>
</feature>
<organism evidence="7 8">
    <name type="scientific">Sinosporangium siamense</name>
    <dbReference type="NCBI Taxonomy" id="1367973"/>
    <lineage>
        <taxon>Bacteria</taxon>
        <taxon>Bacillati</taxon>
        <taxon>Actinomycetota</taxon>
        <taxon>Actinomycetes</taxon>
        <taxon>Streptosporangiales</taxon>
        <taxon>Streptosporangiaceae</taxon>
        <taxon>Sinosporangium</taxon>
    </lineage>
</organism>
<feature type="transmembrane region" description="Helical" evidence="5">
    <location>
        <begin position="276"/>
        <end position="300"/>
    </location>
</feature>
<dbReference type="InterPro" id="IPR020846">
    <property type="entry name" value="MFS_dom"/>
</dbReference>
<feature type="transmembrane region" description="Helical" evidence="5">
    <location>
        <begin position="191"/>
        <end position="209"/>
    </location>
</feature>
<dbReference type="EMBL" id="BOOW01000013">
    <property type="protein sequence ID" value="GII92089.1"/>
    <property type="molecule type" value="Genomic_DNA"/>
</dbReference>